<evidence type="ECO:0008006" key="3">
    <source>
        <dbReference type="Google" id="ProtNLM"/>
    </source>
</evidence>
<dbReference type="AlphaFoldDB" id="A0A7V9AAA5"/>
<reference evidence="1 2" key="1">
    <citation type="submission" date="2020-07" db="EMBL/GenBank/DDBJ databases">
        <title>Thermogemmata thermophila gen. nov., sp. nov., a novel moderate thermophilic planctomycete from a Kamchatka hot spring.</title>
        <authorList>
            <person name="Elcheninov A.G."/>
            <person name="Podosokorskaya O.A."/>
            <person name="Kovaleva O.L."/>
            <person name="Novikov A."/>
            <person name="Bonch-Osmolovskaya E.A."/>
            <person name="Toshchakov S.V."/>
            <person name="Kublanov I.V."/>
        </authorList>
    </citation>
    <scope>NUCLEOTIDE SEQUENCE [LARGE SCALE GENOMIC DNA]</scope>
    <source>
        <strain evidence="1 2">2918</strain>
    </source>
</reference>
<accession>A0A7V9AAA5</accession>
<protein>
    <recommendedName>
        <fullName evidence="3">Recombination-associated protein RdgC</fullName>
    </recommendedName>
</protein>
<evidence type="ECO:0000313" key="2">
    <source>
        <dbReference type="Proteomes" id="UP000542342"/>
    </source>
</evidence>
<evidence type="ECO:0000313" key="1">
    <source>
        <dbReference type="EMBL" id="MBA2224853.1"/>
    </source>
</evidence>
<name>A0A7V9AAA5_9BACT</name>
<organism evidence="1 2">
    <name type="scientific">Thermogemmata fonticola</name>
    <dbReference type="NCBI Taxonomy" id="2755323"/>
    <lineage>
        <taxon>Bacteria</taxon>
        <taxon>Pseudomonadati</taxon>
        <taxon>Planctomycetota</taxon>
        <taxon>Planctomycetia</taxon>
        <taxon>Gemmatales</taxon>
        <taxon>Gemmataceae</taxon>
        <taxon>Thermogemmata</taxon>
    </lineage>
</organism>
<comment type="caution">
    <text evidence="1">The sequence shown here is derived from an EMBL/GenBank/DDBJ whole genome shotgun (WGS) entry which is preliminary data.</text>
</comment>
<dbReference type="Proteomes" id="UP000542342">
    <property type="component" value="Unassembled WGS sequence"/>
</dbReference>
<dbReference type="RefSeq" id="WP_194536266.1">
    <property type="nucleotide sequence ID" value="NZ_JACEFB010000001.1"/>
</dbReference>
<gene>
    <name evidence="1" type="ORF">H0921_01605</name>
</gene>
<proteinExistence type="predicted"/>
<sequence>MGFFSGRAAFIRFRVLNAPPQIFGEEHLQRLAAHAAGRQRVASADGIEIGWTAGEHVLDTDFQPAKNIVNDALVFDLRVDTDRLPPDLLRAYTAIELLALSRNNPSGFPSLRQKREAKEAARARLEEEARDGRFRKRKCYPLLWERLSNEIWFSSTAATAIDRMAGLLAQTFDLTLECMTAGRRAYHLAEVHARTRQVDDSAPSPFVPGITPASLAWIVDERNRDFLGNEFLLWLWFYTDTRGDTITLADRSELAVFPSQTLTLECPRGQTGLETIRSDAPTRLPEARRAVQAGKLPRKLGLTLVRHQEQYELTLHAENLALSAIRLPPLPDDITDPQQMRQERVTQLRHLVESLDLLYDAFVQRRLTREWEKELHAMQSWLKKEERRAA</sequence>
<keyword evidence="2" id="KW-1185">Reference proteome</keyword>
<dbReference type="EMBL" id="JACEFB010000001">
    <property type="protein sequence ID" value="MBA2224853.1"/>
    <property type="molecule type" value="Genomic_DNA"/>
</dbReference>